<accession>A0A4U1IZB2</accession>
<dbReference type="EMBL" id="SSMQ01000051">
    <property type="protein sequence ID" value="TKC99960.1"/>
    <property type="molecule type" value="Genomic_DNA"/>
</dbReference>
<reference evidence="2 3" key="1">
    <citation type="submission" date="2019-04" db="EMBL/GenBank/DDBJ databases">
        <authorList>
            <person name="Li Y."/>
            <person name="Wang J."/>
        </authorList>
    </citation>
    <scope>NUCLEOTIDE SEQUENCE [LARGE SCALE GENOMIC DNA]</scope>
    <source>
        <strain evidence="2 3">DSM 14668</strain>
    </source>
</reference>
<protein>
    <submittedName>
        <fullName evidence="2">Uncharacterized protein</fullName>
    </submittedName>
</protein>
<evidence type="ECO:0000313" key="3">
    <source>
        <dbReference type="Proteomes" id="UP000309215"/>
    </source>
</evidence>
<name>A0A4U1IZB2_9BACT</name>
<dbReference type="AlphaFoldDB" id="A0A4U1IZB2"/>
<evidence type="ECO:0000256" key="1">
    <source>
        <dbReference type="SAM" id="MobiDB-lite"/>
    </source>
</evidence>
<gene>
    <name evidence="2" type="ORF">E8A74_35835</name>
</gene>
<dbReference type="Proteomes" id="UP000309215">
    <property type="component" value="Unassembled WGS sequence"/>
</dbReference>
<dbReference type="RefSeq" id="WP_136933595.1">
    <property type="nucleotide sequence ID" value="NZ_SSMQ01000051.1"/>
</dbReference>
<keyword evidence="3" id="KW-1185">Reference proteome</keyword>
<feature type="region of interest" description="Disordered" evidence="1">
    <location>
        <begin position="205"/>
        <end position="227"/>
    </location>
</feature>
<dbReference type="OrthoDB" id="5529659at2"/>
<comment type="caution">
    <text evidence="2">The sequence shown here is derived from an EMBL/GenBank/DDBJ whole genome shotgun (WGS) entry which is preliminary data.</text>
</comment>
<sequence>MRQIPLSYGLLYFLDELEFTEAALSADEDAALLAPPFTEAIGEWEGLFAQERAARRGVTRAEAVVAVRDERLDSSTKRFGAAVRAFAPELLGKFFGGAAPGQFVRKGLRSQCEKTRDVLLVEVKKLNPHHELIPFAAPLGTGSEAALDALDVRVKAKGKRQLVTNETDEWKEGINALRTTTYAELLKIATKKKFPKSWVESFFRKPDGAKSEEANTDAGAESEGEEP</sequence>
<evidence type="ECO:0000313" key="2">
    <source>
        <dbReference type="EMBL" id="TKC99960.1"/>
    </source>
</evidence>
<organism evidence="2 3">
    <name type="scientific">Polyangium fumosum</name>
    <dbReference type="NCBI Taxonomy" id="889272"/>
    <lineage>
        <taxon>Bacteria</taxon>
        <taxon>Pseudomonadati</taxon>
        <taxon>Myxococcota</taxon>
        <taxon>Polyangia</taxon>
        <taxon>Polyangiales</taxon>
        <taxon>Polyangiaceae</taxon>
        <taxon>Polyangium</taxon>
    </lineage>
</organism>
<proteinExistence type="predicted"/>